<dbReference type="HAMAP" id="MF_00601">
    <property type="entry name" value="EutC"/>
    <property type="match status" value="1"/>
</dbReference>
<name>A0A1T4S7X4_9HYPH</name>
<feature type="binding site" evidence="5">
    <location>
        <position position="184"/>
    </location>
    <ligand>
        <name>adenosylcob(III)alamin</name>
        <dbReference type="ChEBI" id="CHEBI:18408"/>
    </ligand>
</feature>
<dbReference type="InterPro" id="IPR042255">
    <property type="entry name" value="EutC_N"/>
</dbReference>
<dbReference type="GO" id="GO:0031471">
    <property type="term" value="C:ethanolamine degradation polyhedral organelle"/>
    <property type="evidence" value="ECO:0007669"/>
    <property type="project" value="UniProtKB-UniRule"/>
</dbReference>
<evidence type="ECO:0000256" key="1">
    <source>
        <dbReference type="ARBA" id="ARBA00022628"/>
    </source>
</evidence>
<proteinExistence type="inferred from homology"/>
<organism evidence="6 7">
    <name type="scientific">Consotaella salsifontis</name>
    <dbReference type="NCBI Taxonomy" id="1365950"/>
    <lineage>
        <taxon>Bacteria</taxon>
        <taxon>Pseudomonadati</taxon>
        <taxon>Pseudomonadota</taxon>
        <taxon>Alphaproteobacteria</taxon>
        <taxon>Hyphomicrobiales</taxon>
        <taxon>Aurantimonadaceae</taxon>
        <taxon>Consotaella</taxon>
    </lineage>
</organism>
<evidence type="ECO:0000256" key="5">
    <source>
        <dbReference type="HAMAP-Rule" id="MF_00601"/>
    </source>
</evidence>
<dbReference type="RefSeq" id="WP_078709016.1">
    <property type="nucleotide sequence ID" value="NZ_FUXL01000009.1"/>
</dbReference>
<comment type="pathway">
    <text evidence="5">Amine and polyamine degradation; ethanolamine degradation.</text>
</comment>
<dbReference type="Pfam" id="PF05985">
    <property type="entry name" value="EutC"/>
    <property type="match status" value="1"/>
</dbReference>
<dbReference type="Gene3D" id="1.10.30.40">
    <property type="entry name" value="Ethanolamine ammonia-lyase light chain (EutC), N-terminal domain"/>
    <property type="match status" value="1"/>
</dbReference>
<gene>
    <name evidence="5" type="primary">eutC</name>
    <name evidence="6" type="ORF">SAMN05428963_10975</name>
</gene>
<dbReference type="NCBIfam" id="NF003971">
    <property type="entry name" value="PRK05465.1"/>
    <property type="match status" value="1"/>
</dbReference>
<dbReference type="OrthoDB" id="114248at2"/>
<dbReference type="PANTHER" id="PTHR39330:SF1">
    <property type="entry name" value="ETHANOLAMINE AMMONIA-LYASE SMALL SUBUNIT"/>
    <property type="match status" value="1"/>
</dbReference>
<keyword evidence="4 5" id="KW-1283">Bacterial microcompartment</keyword>
<dbReference type="InterPro" id="IPR042251">
    <property type="entry name" value="EutC_C"/>
</dbReference>
<keyword evidence="1 5" id="KW-0846">Cobalamin</keyword>
<dbReference type="Proteomes" id="UP000190135">
    <property type="component" value="Unassembled WGS sequence"/>
</dbReference>
<dbReference type="GO" id="GO:0006520">
    <property type="term" value="P:amino acid metabolic process"/>
    <property type="evidence" value="ECO:0007669"/>
    <property type="project" value="InterPro"/>
</dbReference>
<reference evidence="6 7" key="1">
    <citation type="submission" date="2017-02" db="EMBL/GenBank/DDBJ databases">
        <authorList>
            <person name="Peterson S.W."/>
        </authorList>
    </citation>
    <scope>NUCLEOTIDE SEQUENCE [LARGE SCALE GENOMIC DNA]</scope>
    <source>
        <strain evidence="6 7">USBA 369</strain>
    </source>
</reference>
<dbReference type="UniPathway" id="UPA00560"/>
<dbReference type="PANTHER" id="PTHR39330">
    <property type="entry name" value="ETHANOLAMINE AMMONIA-LYASE LIGHT CHAIN"/>
    <property type="match status" value="1"/>
</dbReference>
<dbReference type="STRING" id="1365950.SAMN05428963_10975"/>
<dbReference type="GO" id="GO:0046336">
    <property type="term" value="P:ethanolamine catabolic process"/>
    <property type="evidence" value="ECO:0007669"/>
    <property type="project" value="UniProtKB-UniRule"/>
</dbReference>
<keyword evidence="2 5" id="KW-0456">Lyase</keyword>
<evidence type="ECO:0000256" key="4">
    <source>
        <dbReference type="ARBA" id="ARBA00024446"/>
    </source>
</evidence>
<dbReference type="InterPro" id="IPR009246">
    <property type="entry name" value="EutC"/>
</dbReference>
<dbReference type="GO" id="GO:0009350">
    <property type="term" value="C:ethanolamine ammonia-lyase complex"/>
    <property type="evidence" value="ECO:0007669"/>
    <property type="project" value="UniProtKB-UniRule"/>
</dbReference>
<keyword evidence="3 5" id="KW-0170">Cobalt</keyword>
<evidence type="ECO:0000313" key="6">
    <source>
        <dbReference type="EMBL" id="SKA24257.1"/>
    </source>
</evidence>
<dbReference type="PIRSF" id="PIRSF018982">
    <property type="entry name" value="EutC"/>
    <property type="match status" value="1"/>
</dbReference>
<protein>
    <recommendedName>
        <fullName evidence="5">Ethanolamine ammonia-lyase small subunit</fullName>
        <shortName evidence="5">EAL small subunit</shortName>
        <ecNumber evidence="5">4.3.1.7</ecNumber>
    </recommendedName>
</protein>
<dbReference type="Gene3D" id="3.40.50.11240">
    <property type="entry name" value="Ethanolamine ammonia-lyase light chain (EutC)"/>
    <property type="match status" value="1"/>
</dbReference>
<accession>A0A1T4S7X4</accession>
<dbReference type="GO" id="GO:0031419">
    <property type="term" value="F:cobalamin binding"/>
    <property type="evidence" value="ECO:0007669"/>
    <property type="project" value="UniProtKB-UniRule"/>
</dbReference>
<dbReference type="GO" id="GO:0008851">
    <property type="term" value="F:ethanolamine ammonia-lyase activity"/>
    <property type="evidence" value="ECO:0007669"/>
    <property type="project" value="UniProtKB-UniRule"/>
</dbReference>
<comment type="subcellular location">
    <subcellularLocation>
        <location evidence="5">Bacterial microcompartment</location>
    </subcellularLocation>
</comment>
<comment type="subunit">
    <text evidence="5">The basic unit is a heterodimer which dimerizes to form tetramers. The heterotetramers trimerize; 6 large subunits form a core ring with 6 small subunits projecting outwards.</text>
</comment>
<keyword evidence="7" id="KW-1185">Reference proteome</keyword>
<comment type="cofactor">
    <cofactor evidence="5">
        <name>adenosylcob(III)alamin</name>
        <dbReference type="ChEBI" id="CHEBI:18408"/>
    </cofactor>
    <text evidence="5">Binds between the large and small subunits.</text>
</comment>
<comment type="similarity">
    <text evidence="5">Belongs to the EutC family.</text>
</comment>
<evidence type="ECO:0000313" key="7">
    <source>
        <dbReference type="Proteomes" id="UP000190135"/>
    </source>
</evidence>
<evidence type="ECO:0000256" key="3">
    <source>
        <dbReference type="ARBA" id="ARBA00023285"/>
    </source>
</evidence>
<dbReference type="AlphaFoldDB" id="A0A1T4S7X4"/>
<dbReference type="EC" id="4.3.1.7" evidence="5"/>
<feature type="binding site" evidence="5">
    <location>
        <position position="163"/>
    </location>
    <ligand>
        <name>adenosylcob(III)alamin</name>
        <dbReference type="ChEBI" id="CHEBI:18408"/>
    </ligand>
</feature>
<evidence type="ECO:0000256" key="2">
    <source>
        <dbReference type="ARBA" id="ARBA00023239"/>
    </source>
</evidence>
<sequence>MSKEDVARPRRFDIGAFRELTEARIALGRPGAALPTKAEQTFLLDHARARAAVWSEVDWTRISAALNASELPSLPVASAAADRQIYVRRPDLGRQLCAEGAEALDRLAGSFKVAPDITIVIGDGLSATAVDFNAAPLATALAERLKARGMTLAPIILAERARVALGDPIGKALGAKVVVILIGERPGLSAADSLGAYLTFAPEPGTPDSRRNCLSNIREGGLTIERAAASIADLCAGMIKAGLSGVGLQAALEREGSASVSLTADEGNA</sequence>
<comment type="catalytic activity">
    <reaction evidence="5">
        <text>ethanolamine = acetaldehyde + NH4(+)</text>
        <dbReference type="Rhea" id="RHEA:15313"/>
        <dbReference type="ChEBI" id="CHEBI:15343"/>
        <dbReference type="ChEBI" id="CHEBI:28938"/>
        <dbReference type="ChEBI" id="CHEBI:57603"/>
        <dbReference type="EC" id="4.3.1.7"/>
    </reaction>
</comment>
<dbReference type="EMBL" id="FUXL01000009">
    <property type="protein sequence ID" value="SKA24257.1"/>
    <property type="molecule type" value="Genomic_DNA"/>
</dbReference>
<feature type="binding site" evidence="5">
    <location>
        <position position="213"/>
    </location>
    <ligand>
        <name>adenosylcob(III)alamin</name>
        <dbReference type="ChEBI" id="CHEBI:18408"/>
    </ligand>
</feature>
<comment type="function">
    <text evidence="5">Catalyzes the deamination of various vicinal amino-alcohols to oxo compounds. Allows this organism to utilize ethanolamine as the sole source of nitrogen and carbon in the presence of external vitamin B12.</text>
</comment>